<dbReference type="Proteomes" id="UP001337305">
    <property type="component" value="Unassembled WGS sequence"/>
</dbReference>
<proteinExistence type="predicted"/>
<sequence length="60" mass="7111">MEIVLEKIYLKIKQYKSDIREIELAIAYLSDKIIIANLEGKKQSLERVIEDLQTLIQDYK</sequence>
<comment type="caution">
    <text evidence="2">The sequence shown here is derived from an EMBL/GenBank/DDBJ whole genome shotgun (WGS) entry which is preliminary data.</text>
</comment>
<evidence type="ECO:0000313" key="2">
    <source>
        <dbReference type="EMBL" id="MEF3832746.1"/>
    </source>
</evidence>
<dbReference type="RefSeq" id="WP_303305117.1">
    <property type="nucleotide sequence ID" value="NZ_JAODOP010000004.1"/>
</dbReference>
<organism evidence="2 3">
    <name type="scientific">Flavivirga spongiicola</name>
    <dbReference type="NCBI Taxonomy" id="421621"/>
    <lineage>
        <taxon>Bacteria</taxon>
        <taxon>Pseudomonadati</taxon>
        <taxon>Bacteroidota</taxon>
        <taxon>Flavobacteriia</taxon>
        <taxon>Flavobacteriales</taxon>
        <taxon>Flavobacteriaceae</taxon>
        <taxon>Flavivirga</taxon>
    </lineage>
</organism>
<accession>A0ABU7XPV8</accession>
<evidence type="ECO:0000256" key="1">
    <source>
        <dbReference type="SAM" id="Coils"/>
    </source>
</evidence>
<dbReference type="EMBL" id="JAODOP010000004">
    <property type="protein sequence ID" value="MEF3832746.1"/>
    <property type="molecule type" value="Genomic_DNA"/>
</dbReference>
<reference evidence="2 3" key="1">
    <citation type="submission" date="2022-09" db="EMBL/GenBank/DDBJ databases">
        <title>Genome sequencing of Flavivirga sp. MEBiC05379.</title>
        <authorList>
            <person name="Oh H.-M."/>
            <person name="Kwon K.K."/>
            <person name="Park M.J."/>
            <person name="Yang S.-H."/>
        </authorList>
    </citation>
    <scope>NUCLEOTIDE SEQUENCE [LARGE SCALE GENOMIC DNA]</scope>
    <source>
        <strain evidence="2 3">MEBiC05379</strain>
    </source>
</reference>
<keyword evidence="3" id="KW-1185">Reference proteome</keyword>
<feature type="coiled-coil region" evidence="1">
    <location>
        <begin position="5"/>
        <end position="58"/>
    </location>
</feature>
<evidence type="ECO:0000313" key="3">
    <source>
        <dbReference type="Proteomes" id="UP001337305"/>
    </source>
</evidence>
<gene>
    <name evidence="2" type="ORF">N1F79_06370</name>
</gene>
<keyword evidence="1" id="KW-0175">Coiled coil</keyword>
<protein>
    <submittedName>
        <fullName evidence="2">Uncharacterized protein</fullName>
    </submittedName>
</protein>
<name>A0ABU7XPV8_9FLAO</name>